<dbReference type="FunFam" id="3.40.309.10:FF:000003">
    <property type="entry name" value="Aldehyde dehydrogenase"/>
    <property type="match status" value="1"/>
</dbReference>
<dbReference type="InterPro" id="IPR016163">
    <property type="entry name" value="Ald_DH_C"/>
</dbReference>
<dbReference type="GO" id="GO:0005737">
    <property type="term" value="C:cytoplasm"/>
    <property type="evidence" value="ECO:0007669"/>
    <property type="project" value="TreeGrafter"/>
</dbReference>
<dbReference type="InterPro" id="IPR016161">
    <property type="entry name" value="Ald_DH/histidinol_DH"/>
</dbReference>
<keyword evidence="10" id="KW-1185">Reference proteome</keyword>
<evidence type="ECO:0000256" key="5">
    <source>
        <dbReference type="PIRSR" id="PIRSR036492-1"/>
    </source>
</evidence>
<evidence type="ECO:0000256" key="7">
    <source>
        <dbReference type="RuleBase" id="RU003345"/>
    </source>
</evidence>
<dbReference type="PIRSF" id="PIRSF036492">
    <property type="entry name" value="ALDH"/>
    <property type="match status" value="1"/>
</dbReference>
<dbReference type="Gene3D" id="3.40.309.10">
    <property type="entry name" value="Aldehyde Dehydrogenase, Chain A, domain 2"/>
    <property type="match status" value="1"/>
</dbReference>
<reference evidence="9 10" key="1">
    <citation type="submission" date="2020-02" db="EMBL/GenBank/DDBJ databases">
        <title>Aliifodinibius halophilus 2W32, complete genome.</title>
        <authorList>
            <person name="Li Y."/>
            <person name="Wu S."/>
        </authorList>
    </citation>
    <scope>NUCLEOTIDE SEQUENCE [LARGE SCALE GENOMIC DNA]</scope>
    <source>
        <strain evidence="9 10">2W32</strain>
    </source>
</reference>
<evidence type="ECO:0000256" key="2">
    <source>
        <dbReference type="ARBA" id="ARBA00023002"/>
    </source>
</evidence>
<evidence type="ECO:0000256" key="6">
    <source>
        <dbReference type="PROSITE-ProRule" id="PRU10007"/>
    </source>
</evidence>
<gene>
    <name evidence="9" type="ORF">G3569_09525</name>
</gene>
<feature type="active site" evidence="5">
    <location>
        <position position="242"/>
    </location>
</feature>
<dbReference type="SUPFAM" id="SSF53720">
    <property type="entry name" value="ALDH-like"/>
    <property type="match status" value="1"/>
</dbReference>
<evidence type="ECO:0000313" key="9">
    <source>
        <dbReference type="EMBL" id="NGP88595.1"/>
    </source>
</evidence>
<dbReference type="GO" id="GO:0006081">
    <property type="term" value="P:aldehyde metabolic process"/>
    <property type="evidence" value="ECO:0007669"/>
    <property type="project" value="InterPro"/>
</dbReference>
<proteinExistence type="inferred from homology"/>
<sequence>MMEKVVSTQRTFFRKGKTRNISFRKEQLKNIKSILKDNEDAIFQALDADLHKPAFETYETELLITYQEIDHILSNIDQWAAPQKVNGSLFNFPSQNHIYQQPYGVTLVIGAWNYPLQLTLNPALGSMAAGNATIMKPSELAPNTSGLLAELINDNFEPGYLTVVEGDAETTQALLSQPLDYIFFTGSSRVGKIIMTAAAEQLTPVTLELGGKSPAIIDASADLPVAAKRIAWGKFINAGQTCVSPDYVYVDQSIEDQFCELLQQYITEFYGDDVQQSPDYARIINNDHFNRLTNFIDPEKVYHGGATDSADRYIEPTILSGISWDDDVMQEEIFGPILPVLTFEHLDEVCNSINTHPDPLALYIFSSNRETQDNLIQSISFGGGCINDTVAHLGNLELPFGGVGNSGFGNYHGKASFDLFSHSKSIMRKKSWPDIPLRYPPYDGNLKWLRKLSNLL</sequence>
<evidence type="ECO:0000313" key="10">
    <source>
        <dbReference type="Proteomes" id="UP000479132"/>
    </source>
</evidence>
<evidence type="ECO:0000256" key="4">
    <source>
        <dbReference type="PIRNR" id="PIRNR036492"/>
    </source>
</evidence>
<organism evidence="9 10">
    <name type="scientific">Fodinibius halophilus</name>
    <dbReference type="NCBI Taxonomy" id="1736908"/>
    <lineage>
        <taxon>Bacteria</taxon>
        <taxon>Pseudomonadati</taxon>
        <taxon>Balneolota</taxon>
        <taxon>Balneolia</taxon>
        <taxon>Balneolales</taxon>
        <taxon>Balneolaceae</taxon>
        <taxon>Fodinibius</taxon>
    </lineage>
</organism>
<dbReference type="PANTHER" id="PTHR43570:SF16">
    <property type="entry name" value="ALDEHYDE DEHYDROGENASE TYPE III, ISOFORM Q"/>
    <property type="match status" value="1"/>
</dbReference>
<keyword evidence="2 4" id="KW-0560">Oxidoreductase</keyword>
<dbReference type="InterPro" id="IPR016162">
    <property type="entry name" value="Ald_DH_N"/>
</dbReference>
<dbReference type="EMBL" id="JAALLS010000011">
    <property type="protein sequence ID" value="NGP88595.1"/>
    <property type="molecule type" value="Genomic_DNA"/>
</dbReference>
<dbReference type="PROSITE" id="PS00687">
    <property type="entry name" value="ALDEHYDE_DEHYDR_GLU"/>
    <property type="match status" value="1"/>
</dbReference>
<dbReference type="Gene3D" id="3.40.605.10">
    <property type="entry name" value="Aldehyde Dehydrogenase, Chain A, domain 1"/>
    <property type="match status" value="1"/>
</dbReference>
<dbReference type="InterPro" id="IPR012394">
    <property type="entry name" value="Aldehyde_DH_NAD(P)"/>
</dbReference>
<comment type="similarity">
    <text evidence="1 4 7">Belongs to the aldehyde dehydrogenase family.</text>
</comment>
<dbReference type="RefSeq" id="WP_165268498.1">
    <property type="nucleotide sequence ID" value="NZ_JAALLS010000011.1"/>
</dbReference>
<dbReference type="Proteomes" id="UP000479132">
    <property type="component" value="Unassembled WGS sequence"/>
</dbReference>
<evidence type="ECO:0000256" key="3">
    <source>
        <dbReference type="ARBA" id="ARBA00023027"/>
    </source>
</evidence>
<feature type="active site" evidence="5 6">
    <location>
        <position position="208"/>
    </location>
</feature>
<dbReference type="CDD" id="cd07136">
    <property type="entry name" value="ALDH_YwdH-P39616"/>
    <property type="match status" value="1"/>
</dbReference>
<accession>A0A6M1T5P6</accession>
<keyword evidence="3" id="KW-0520">NAD</keyword>
<comment type="caution">
    <text evidence="9">The sequence shown here is derived from an EMBL/GenBank/DDBJ whole genome shotgun (WGS) entry which is preliminary data.</text>
</comment>
<name>A0A6M1T5P6_9BACT</name>
<dbReference type="InterPro" id="IPR015590">
    <property type="entry name" value="Aldehyde_DH_dom"/>
</dbReference>
<dbReference type="FunFam" id="3.40.605.10:FF:000004">
    <property type="entry name" value="Aldehyde dehydrogenase"/>
    <property type="match status" value="1"/>
</dbReference>
<feature type="domain" description="Aldehyde dehydrogenase" evidence="8">
    <location>
        <begin position="4"/>
        <end position="426"/>
    </location>
</feature>
<dbReference type="GO" id="GO:0004029">
    <property type="term" value="F:aldehyde dehydrogenase (NAD+) activity"/>
    <property type="evidence" value="ECO:0007669"/>
    <property type="project" value="TreeGrafter"/>
</dbReference>
<evidence type="ECO:0000256" key="1">
    <source>
        <dbReference type="ARBA" id="ARBA00009986"/>
    </source>
</evidence>
<evidence type="ECO:0000259" key="8">
    <source>
        <dbReference type="Pfam" id="PF00171"/>
    </source>
</evidence>
<protein>
    <recommendedName>
        <fullName evidence="4">Aldehyde dehydrogenase</fullName>
    </recommendedName>
</protein>
<dbReference type="AlphaFoldDB" id="A0A6M1T5P6"/>
<dbReference type="Pfam" id="PF00171">
    <property type="entry name" value="Aldedh"/>
    <property type="match status" value="1"/>
</dbReference>
<dbReference type="InterPro" id="IPR029510">
    <property type="entry name" value="Ald_DH_CS_GLU"/>
</dbReference>
<dbReference type="PANTHER" id="PTHR43570">
    <property type="entry name" value="ALDEHYDE DEHYDROGENASE"/>
    <property type="match status" value="1"/>
</dbReference>